<evidence type="ECO:0000313" key="2">
    <source>
        <dbReference type="Proteomes" id="UP000182135"/>
    </source>
</evidence>
<sequence>MKKRIFTFICSLMLFFSIFTSTAYATEFIQPSNQIYKAGIYQLNQNDKYTYNLMYQFTEKDKKSAIIVLDDNYDIVYKNVNCHRKCNAGTITNKNTIVVVGDSEVGLYFTKLD</sequence>
<evidence type="ECO:0000313" key="1">
    <source>
        <dbReference type="EMBL" id="SFF73881.1"/>
    </source>
</evidence>
<dbReference type="OrthoDB" id="1928046at2"/>
<accession>A0A1I2L9J7</accession>
<dbReference type="GeneID" id="90546049"/>
<name>A0A1I2L9J7_9CLOT</name>
<keyword evidence="2" id="KW-1185">Reference proteome</keyword>
<proteinExistence type="predicted"/>
<dbReference type="AlphaFoldDB" id="A0A1I2L9J7"/>
<dbReference type="EMBL" id="FOOE01000008">
    <property type="protein sequence ID" value="SFF73881.1"/>
    <property type="molecule type" value="Genomic_DNA"/>
</dbReference>
<dbReference type="Proteomes" id="UP000182135">
    <property type="component" value="Unassembled WGS sequence"/>
</dbReference>
<protein>
    <submittedName>
        <fullName evidence="1">Uncharacterized protein</fullName>
    </submittedName>
</protein>
<gene>
    <name evidence="1" type="ORF">SAMN04487885_108139</name>
</gene>
<reference evidence="1 2" key="1">
    <citation type="submission" date="2016-10" db="EMBL/GenBank/DDBJ databases">
        <authorList>
            <person name="de Groot N.N."/>
        </authorList>
    </citation>
    <scope>NUCLEOTIDE SEQUENCE [LARGE SCALE GENOMIC DNA]</scope>
    <source>
        <strain evidence="1 2">NLAE-zl-G419</strain>
    </source>
</reference>
<organism evidence="1 2">
    <name type="scientific">Clostridium cadaveris</name>
    <dbReference type="NCBI Taxonomy" id="1529"/>
    <lineage>
        <taxon>Bacteria</taxon>
        <taxon>Bacillati</taxon>
        <taxon>Bacillota</taxon>
        <taxon>Clostridia</taxon>
        <taxon>Eubacteriales</taxon>
        <taxon>Clostridiaceae</taxon>
        <taxon>Clostridium</taxon>
    </lineage>
</organism>
<dbReference type="RefSeq" id="WP_027637734.1">
    <property type="nucleotide sequence ID" value="NZ_BAAACD010000020.1"/>
</dbReference>
<dbReference type="eggNOG" id="ENOG5030GGW">
    <property type="taxonomic scope" value="Bacteria"/>
</dbReference>